<protein>
    <submittedName>
        <fullName evidence="3">Uncharacterized protein</fullName>
    </submittedName>
</protein>
<feature type="transmembrane region" description="Helical" evidence="2">
    <location>
        <begin position="285"/>
        <end position="307"/>
    </location>
</feature>
<keyword evidence="2" id="KW-0472">Membrane</keyword>
<dbReference type="RefSeq" id="WP_064063858.1">
    <property type="nucleotide sequence ID" value="NZ_LPZN01000018.1"/>
</dbReference>
<proteinExistence type="predicted"/>
<keyword evidence="2" id="KW-1133">Transmembrane helix</keyword>
<dbReference type="Proteomes" id="UP000254569">
    <property type="component" value="Unassembled WGS sequence"/>
</dbReference>
<organism evidence="3 4">
    <name type="scientific">Rhodococcus gordoniae</name>
    <dbReference type="NCBI Taxonomy" id="223392"/>
    <lineage>
        <taxon>Bacteria</taxon>
        <taxon>Bacillati</taxon>
        <taxon>Actinomycetota</taxon>
        <taxon>Actinomycetes</taxon>
        <taxon>Mycobacteriales</taxon>
        <taxon>Nocardiaceae</taxon>
        <taxon>Rhodococcus</taxon>
    </lineage>
</organism>
<evidence type="ECO:0000313" key="3">
    <source>
        <dbReference type="EMBL" id="SUE14852.1"/>
    </source>
</evidence>
<keyword evidence="2" id="KW-0812">Transmembrane</keyword>
<accession>A0A379LYB4</accession>
<dbReference type="AlphaFoldDB" id="A0A379LYB4"/>
<name>A0A379LYB4_9NOCA</name>
<sequence>MTTTGADSEGRGGAHARRRFWTRVWTLMFGSALAYLPVALAPNMIHAIARRTDELAYDRSTPVRSGVLTTLTMGEAAAVLGVLAALVIALNLIAWSLGPAVTSDGAPRATEALRLEHLELCGSVFGVGATMTFVAALLDGLPYSVDLAALLLFPAVFVIVVLSQDLFLATQRGVGARRLLRREASLLRRRELLATAARLRPRDPRASVHPFAALAVELVLLAVVTVATGLLMIMVFDEERGAGPALDSSDVVFVVVTSALTMFTAVLLVLWTVRCWLLRRYVGAVLAAALGGILYVVVGAGIVWAALDEDAVAEAVASAAVLYAWILLPAAVLLVGTIGIGRRGRFPGVTATLRAALLRERYRLRRADGDGGRRNGRAGGSAPTLRHLIGRARTVARAAARQPSRREPDTRFGTVRSGRRPRRIR</sequence>
<gene>
    <name evidence="3" type="ORF">NCTC13296_01704</name>
</gene>
<evidence type="ECO:0000256" key="1">
    <source>
        <dbReference type="SAM" id="MobiDB-lite"/>
    </source>
</evidence>
<evidence type="ECO:0000256" key="2">
    <source>
        <dbReference type="SAM" id="Phobius"/>
    </source>
</evidence>
<feature type="transmembrane region" description="Helical" evidence="2">
    <location>
        <begin position="118"/>
        <end position="138"/>
    </location>
</feature>
<feature type="transmembrane region" description="Helical" evidence="2">
    <location>
        <begin position="150"/>
        <end position="169"/>
    </location>
</feature>
<reference evidence="3 4" key="1">
    <citation type="submission" date="2018-06" db="EMBL/GenBank/DDBJ databases">
        <authorList>
            <consortium name="Pathogen Informatics"/>
            <person name="Doyle S."/>
        </authorList>
    </citation>
    <scope>NUCLEOTIDE SEQUENCE [LARGE SCALE GENOMIC DNA]</scope>
    <source>
        <strain evidence="3 4">NCTC13296</strain>
    </source>
</reference>
<feature type="transmembrane region" description="Helical" evidence="2">
    <location>
        <begin position="76"/>
        <end position="97"/>
    </location>
</feature>
<dbReference type="EMBL" id="UGVI01000001">
    <property type="protein sequence ID" value="SUE14852.1"/>
    <property type="molecule type" value="Genomic_DNA"/>
</dbReference>
<evidence type="ECO:0000313" key="4">
    <source>
        <dbReference type="Proteomes" id="UP000254569"/>
    </source>
</evidence>
<dbReference type="OrthoDB" id="9981367at2"/>
<feature type="transmembrane region" description="Helical" evidence="2">
    <location>
        <begin position="211"/>
        <end position="236"/>
    </location>
</feature>
<feature type="transmembrane region" description="Helical" evidence="2">
    <location>
        <begin position="251"/>
        <end position="273"/>
    </location>
</feature>
<keyword evidence="4" id="KW-1185">Reference proteome</keyword>
<feature type="region of interest" description="Disordered" evidence="1">
    <location>
        <begin position="396"/>
        <end position="425"/>
    </location>
</feature>
<feature type="transmembrane region" description="Helical" evidence="2">
    <location>
        <begin position="20"/>
        <end position="40"/>
    </location>
</feature>
<feature type="transmembrane region" description="Helical" evidence="2">
    <location>
        <begin position="319"/>
        <end position="340"/>
    </location>
</feature>